<evidence type="ECO:0000313" key="1">
    <source>
        <dbReference type="EMBL" id="QLY81827.1"/>
    </source>
</evidence>
<reference evidence="1 2" key="1">
    <citation type="submission" date="2020-07" db="EMBL/GenBank/DDBJ databases">
        <title>Electron transfer.</title>
        <authorList>
            <person name="Huang L."/>
            <person name="Liu X."/>
            <person name="Zhou S."/>
        </authorList>
    </citation>
    <scope>NUCLEOTIDE SEQUENCE [LARGE SCALE GENOMIC DNA]</scope>
    <source>
        <strain evidence="1 2">Lx1</strain>
    </source>
</reference>
<dbReference type="PANTHER" id="PTHR31143">
    <property type="match status" value="1"/>
</dbReference>
<dbReference type="Proteomes" id="UP000512286">
    <property type="component" value="Chromosome"/>
</dbReference>
<dbReference type="EMBL" id="CP059378">
    <property type="protein sequence ID" value="QLY81827.1"/>
    <property type="molecule type" value="Genomic_DNA"/>
</dbReference>
<name>A0A7D6VS60_9CLOT</name>
<gene>
    <name evidence="1" type="ORF">HZF06_09650</name>
</gene>
<dbReference type="PANTHER" id="PTHR31143:SF2">
    <property type="entry name" value="FR47-LIKE DOMAIN-CONTAINING PROTEIN-RELATED"/>
    <property type="match status" value="1"/>
</dbReference>
<dbReference type="AlphaFoldDB" id="A0A7D6VS60"/>
<dbReference type="KEGG" id="cint:HZF06_09650"/>
<dbReference type="InterPro" id="IPR016181">
    <property type="entry name" value="Acyl_CoA_acyltransferase"/>
</dbReference>
<sequence length="232" mass="26811">MPSNLELMEMQTKALFIHDDNNYIRYINDSDGDLAPRLFLGRTHEGNVIRFRYDLPKSIIKKLTNLVDLEPTSCKLSRDIVFLEKIKEILQEHQEIQRVFEGPAYKLPRGIAFPSDVIKITKDNVYLLKNSFEYMLSELQFREPCFVKFINENAVAICFSSRITNEFHEAGVETLPDFRGKGYATDVVAAWAIAIYEKNRIPAYSTSWDNNASQSVARKLECEFYGVDLSIY</sequence>
<dbReference type="GO" id="GO:0016740">
    <property type="term" value="F:transferase activity"/>
    <property type="evidence" value="ECO:0007669"/>
    <property type="project" value="UniProtKB-KW"/>
</dbReference>
<organism evidence="1 2">
    <name type="scientific">Clostridium intestinale</name>
    <dbReference type="NCBI Taxonomy" id="36845"/>
    <lineage>
        <taxon>Bacteria</taxon>
        <taxon>Bacillati</taxon>
        <taxon>Bacillota</taxon>
        <taxon>Clostridia</taxon>
        <taxon>Eubacteriales</taxon>
        <taxon>Clostridiaceae</taxon>
        <taxon>Clostridium</taxon>
    </lineage>
</organism>
<dbReference type="Pfam" id="PF12746">
    <property type="entry name" value="GNAT_acetyltran"/>
    <property type="match status" value="1"/>
</dbReference>
<accession>A0A7D6VS60</accession>
<dbReference type="RefSeq" id="WP_181603343.1">
    <property type="nucleotide sequence ID" value="NZ_CP059378.1"/>
</dbReference>
<keyword evidence="1" id="KW-0808">Transferase</keyword>
<dbReference type="InterPro" id="IPR027365">
    <property type="entry name" value="GNAT_acetyltra_YdfB-like"/>
</dbReference>
<evidence type="ECO:0000313" key="2">
    <source>
        <dbReference type="Proteomes" id="UP000512286"/>
    </source>
</evidence>
<protein>
    <submittedName>
        <fullName evidence="1">GNAT family N-acetyltransferase</fullName>
    </submittedName>
</protein>
<dbReference type="SUPFAM" id="SSF55729">
    <property type="entry name" value="Acyl-CoA N-acyltransferases (Nat)"/>
    <property type="match status" value="1"/>
</dbReference>
<dbReference type="Gene3D" id="3.40.630.30">
    <property type="match status" value="1"/>
</dbReference>
<proteinExistence type="predicted"/>